<feature type="signal peptide" evidence="1">
    <location>
        <begin position="1"/>
        <end position="20"/>
    </location>
</feature>
<dbReference type="Pfam" id="PF04389">
    <property type="entry name" value="Peptidase_M28"/>
    <property type="match status" value="1"/>
</dbReference>
<sequence length="563" mass="62446">MLKKRNKKILWSLIGAGAVALTVVPLSVGLASCSSSGQTATTTEAQKDVSKFLTTQAFNGFLNNNHGRFAGNFSNFTNVKSDNTGLEGITGAFTNKDLEKHLAHPLTETIDPNKDNYGSYHAYLYLKNEIKQMGYQDNNPEGLVKYPAQGTVTEVAGQNGKMTKTYTAAQGTLENKEHGVTMRAEDSKDLKPMLKKDGFITQGFLWNGSDNANGIAGTTYNNVGNNLVVTINPTMAKADNATIKDVFIISHYDSTAYAESKDGTRHYGDIIKGHQSWGATDNGTGVSVNLALLKYYSQPENRNSLGVRLHIMFSDAEEEGVMGTYAFVTSFVKSNKTTEGVEQNELLKNTLSVINMDTVAGGDHTYIHARGGTAHKKMTLVRDQIEAVSQRRAKELNDPTQALEIHPALSRAESQDDSFLEAGETGDWSDHEPFYEQGVATAYFESTNFDIWSKNHMYDGYSQVKNPAAWILKNGEHVDLKQTKINGGVLSKYDWPAGHDKKSDWLLTGDIWHSDLDTPEFMIKTFGNRIFLQMDTVFHSLEAYLRTIYDFNPDNQTFTYMNQ</sequence>
<keyword evidence="4" id="KW-1185">Reference proteome</keyword>
<dbReference type="InterPro" id="IPR045175">
    <property type="entry name" value="M28_fam"/>
</dbReference>
<evidence type="ECO:0000259" key="2">
    <source>
        <dbReference type="Pfam" id="PF04389"/>
    </source>
</evidence>
<dbReference type="PROSITE" id="PS51257">
    <property type="entry name" value="PROKAR_LIPOPROTEIN"/>
    <property type="match status" value="1"/>
</dbReference>
<keyword evidence="1" id="KW-0732">Signal</keyword>
<evidence type="ECO:0000256" key="1">
    <source>
        <dbReference type="SAM" id="SignalP"/>
    </source>
</evidence>
<accession>A0ABP9U6U4</accession>
<dbReference type="Proteomes" id="UP001449582">
    <property type="component" value="Unassembled WGS sequence"/>
</dbReference>
<dbReference type="SUPFAM" id="SSF53187">
    <property type="entry name" value="Zn-dependent exopeptidases"/>
    <property type="match status" value="1"/>
</dbReference>
<dbReference type="InterPro" id="IPR007484">
    <property type="entry name" value="Peptidase_M28"/>
</dbReference>
<protein>
    <recommendedName>
        <fullName evidence="2">Peptidase M28 domain-containing protein</fullName>
    </recommendedName>
</protein>
<dbReference type="PANTHER" id="PTHR12147:SF26">
    <property type="entry name" value="PEPTIDASE M28 DOMAIN-CONTAINING PROTEIN"/>
    <property type="match status" value="1"/>
</dbReference>
<dbReference type="Gene3D" id="3.40.630.10">
    <property type="entry name" value="Zn peptidases"/>
    <property type="match status" value="1"/>
</dbReference>
<dbReference type="PANTHER" id="PTHR12147">
    <property type="entry name" value="METALLOPEPTIDASE M28 FAMILY MEMBER"/>
    <property type="match status" value="1"/>
</dbReference>
<evidence type="ECO:0000313" key="3">
    <source>
        <dbReference type="EMBL" id="GAA5414682.1"/>
    </source>
</evidence>
<reference evidence="3" key="1">
    <citation type="submission" date="2024-02" db="EMBL/GenBank/DDBJ databases">
        <title>Draft genome sequence of new strains in genus Ureaplasma.</title>
        <authorList>
            <person name="Nakajima Y."/>
            <person name="Segawa T."/>
        </authorList>
    </citation>
    <scope>NUCLEOTIDE SEQUENCE [LARGE SCALE GENOMIC DNA]</scope>
    <source>
        <strain evidence="3">OM1</strain>
    </source>
</reference>
<evidence type="ECO:0000313" key="4">
    <source>
        <dbReference type="Proteomes" id="UP001449582"/>
    </source>
</evidence>
<organism evidence="3 4">
    <name type="scientific">Ureaplasma ceti</name>
    <dbReference type="NCBI Taxonomy" id="3119530"/>
    <lineage>
        <taxon>Bacteria</taxon>
        <taxon>Bacillati</taxon>
        <taxon>Mycoplasmatota</taxon>
        <taxon>Mycoplasmoidales</taxon>
        <taxon>Mycoplasmoidaceae</taxon>
        <taxon>Ureaplasma</taxon>
    </lineage>
</organism>
<name>A0ABP9U6U4_9BACT</name>
<comment type="caution">
    <text evidence="3">The sequence shown here is derived from an EMBL/GenBank/DDBJ whole genome shotgun (WGS) entry which is preliminary data.</text>
</comment>
<dbReference type="EMBL" id="BAABQM010000002">
    <property type="protein sequence ID" value="GAA5414682.1"/>
    <property type="molecule type" value="Genomic_DNA"/>
</dbReference>
<dbReference type="RefSeq" id="WP_353289843.1">
    <property type="nucleotide sequence ID" value="NZ_BAABQM010000002.1"/>
</dbReference>
<feature type="domain" description="Peptidase M28" evidence="2">
    <location>
        <begin position="243"/>
        <end position="450"/>
    </location>
</feature>
<gene>
    <name evidence="3" type="ORF">UREOM_3930</name>
</gene>
<feature type="chain" id="PRO_5045907544" description="Peptidase M28 domain-containing protein" evidence="1">
    <location>
        <begin position="21"/>
        <end position="563"/>
    </location>
</feature>
<proteinExistence type="predicted"/>